<protein>
    <recommendedName>
        <fullName evidence="5">5-formyltetrahydrofolate cyclo-ligase</fullName>
        <ecNumber evidence="5">6.3.3.2</ecNumber>
    </recommendedName>
</protein>
<evidence type="ECO:0000313" key="7">
    <source>
        <dbReference type="Proteomes" id="UP000004836"/>
    </source>
</evidence>
<evidence type="ECO:0000256" key="5">
    <source>
        <dbReference type="RuleBase" id="RU361279"/>
    </source>
</evidence>
<evidence type="ECO:0000256" key="4">
    <source>
        <dbReference type="PIRSR" id="PIRSR006806-1"/>
    </source>
</evidence>
<dbReference type="PANTHER" id="PTHR23407:SF1">
    <property type="entry name" value="5-FORMYLTETRAHYDROFOLATE CYCLO-LIGASE"/>
    <property type="match status" value="1"/>
</dbReference>
<dbReference type="Pfam" id="PF01812">
    <property type="entry name" value="5-FTHF_cyc-lig"/>
    <property type="match status" value="1"/>
</dbReference>
<dbReference type="eggNOG" id="COG0212">
    <property type="taxonomic scope" value="Bacteria"/>
</dbReference>
<proteinExistence type="inferred from homology"/>
<evidence type="ECO:0000256" key="2">
    <source>
        <dbReference type="ARBA" id="ARBA00022741"/>
    </source>
</evidence>
<dbReference type="GO" id="GO:0046872">
    <property type="term" value="F:metal ion binding"/>
    <property type="evidence" value="ECO:0007669"/>
    <property type="project" value="UniProtKB-KW"/>
</dbReference>
<dbReference type="AlphaFoldDB" id="J9DWP0"/>
<organism evidence="6 7">
    <name type="scientific">alpha proteobacterium IMCC14465</name>
    <dbReference type="NCBI Taxonomy" id="1220535"/>
    <lineage>
        <taxon>Bacteria</taxon>
        <taxon>Pseudomonadati</taxon>
        <taxon>Pseudomonadota</taxon>
        <taxon>Alphaproteobacteria</taxon>
        <taxon>PS1 clade</taxon>
    </lineage>
</organism>
<dbReference type="Gene3D" id="3.40.50.10420">
    <property type="entry name" value="NagB/RpiA/CoA transferase-like"/>
    <property type="match status" value="1"/>
</dbReference>
<dbReference type="EMBL" id="ALYF01000003">
    <property type="protein sequence ID" value="EJW21442.1"/>
    <property type="molecule type" value="Genomic_DNA"/>
</dbReference>
<dbReference type="Proteomes" id="UP000004836">
    <property type="component" value="Unassembled WGS sequence"/>
</dbReference>
<dbReference type="InterPro" id="IPR002698">
    <property type="entry name" value="FTHF_cligase"/>
</dbReference>
<keyword evidence="2 4" id="KW-0547">Nucleotide-binding</keyword>
<dbReference type="GO" id="GO:0009396">
    <property type="term" value="P:folic acid-containing compound biosynthetic process"/>
    <property type="evidence" value="ECO:0007669"/>
    <property type="project" value="TreeGrafter"/>
</dbReference>
<dbReference type="GO" id="GO:0005524">
    <property type="term" value="F:ATP binding"/>
    <property type="evidence" value="ECO:0007669"/>
    <property type="project" value="UniProtKB-KW"/>
</dbReference>
<name>J9DWP0_9PROT</name>
<gene>
    <name evidence="6" type="ORF">IMCC14465_12380</name>
</gene>
<feature type="binding site" evidence="4">
    <location>
        <begin position="18"/>
        <end position="22"/>
    </location>
    <ligand>
        <name>ATP</name>
        <dbReference type="ChEBI" id="CHEBI:30616"/>
    </ligand>
</feature>
<dbReference type="PATRIC" id="fig|1220535.3.peg.1232"/>
<dbReference type="NCBIfam" id="TIGR02727">
    <property type="entry name" value="MTHFS_bact"/>
    <property type="match status" value="1"/>
</dbReference>
<dbReference type="GO" id="GO:0030272">
    <property type="term" value="F:5-formyltetrahydrofolate cyclo-ligase activity"/>
    <property type="evidence" value="ECO:0007669"/>
    <property type="project" value="UniProtKB-EC"/>
</dbReference>
<sequence>MTSIDQAASSSRDIQTHKKDIRRIAVQTRRAAKKTETDNLKLKLLNVFCSFASDILPGAFNITNRPLVAAAYMADASEIDPSQILSYLRDTGWQTALPCIEDDASLSFRAWQFGDALAIGKYDMQEPASEAAIVIPDLVIAPLLAFDRQGNRLGRGGGYYDRALKTLRAQGQVLVVGIGFDAQLFEKVPHEQHDEKLDFALTPSGVHEFEAA</sequence>
<comment type="similarity">
    <text evidence="1 5">Belongs to the 5-formyltetrahydrofolate cyclo-ligase family.</text>
</comment>
<dbReference type="GO" id="GO:0035999">
    <property type="term" value="P:tetrahydrofolate interconversion"/>
    <property type="evidence" value="ECO:0007669"/>
    <property type="project" value="TreeGrafter"/>
</dbReference>
<feature type="binding site" evidence="4">
    <location>
        <position position="73"/>
    </location>
    <ligand>
        <name>substrate</name>
    </ligand>
</feature>
<dbReference type="PANTHER" id="PTHR23407">
    <property type="entry name" value="ATPASE INHIBITOR/5-FORMYLTETRAHYDROFOLATE CYCLO-LIGASE"/>
    <property type="match status" value="1"/>
</dbReference>
<reference evidence="6 7" key="1">
    <citation type="journal article" date="2012" name="J. Bacteriol.">
        <title>Genome Sequence of Strain IMCC14465, Isolated from the East Sea, Belonging to the PS1 Clade of Alphaproteobacteria.</title>
        <authorList>
            <person name="Yang S.J."/>
            <person name="Kang I."/>
            <person name="Cho J.C."/>
        </authorList>
    </citation>
    <scope>NUCLEOTIDE SEQUENCE [LARGE SCALE GENOMIC DNA]</scope>
    <source>
        <strain evidence="6 7">IMCC14465</strain>
    </source>
</reference>
<dbReference type="EC" id="6.3.3.2" evidence="5"/>
<feature type="binding site" evidence="4">
    <location>
        <position position="78"/>
    </location>
    <ligand>
        <name>substrate</name>
    </ligand>
</feature>
<dbReference type="InterPro" id="IPR037171">
    <property type="entry name" value="NagB/RpiA_transferase-like"/>
</dbReference>
<dbReference type="OrthoDB" id="9801938at2"/>
<dbReference type="SUPFAM" id="SSF100950">
    <property type="entry name" value="NagB/RpiA/CoA transferase-like"/>
    <property type="match status" value="1"/>
</dbReference>
<keyword evidence="3 4" id="KW-0067">ATP-binding</keyword>
<dbReference type="STRING" id="1220535.IMCC14465_12380"/>
<feature type="binding site" evidence="4">
    <location>
        <begin position="152"/>
        <end position="160"/>
    </location>
    <ligand>
        <name>ATP</name>
        <dbReference type="ChEBI" id="CHEBI:30616"/>
    </ligand>
</feature>
<evidence type="ECO:0000313" key="6">
    <source>
        <dbReference type="EMBL" id="EJW21442.1"/>
    </source>
</evidence>
<keyword evidence="5" id="KW-0460">Magnesium</keyword>
<accession>J9DWP0</accession>
<comment type="cofactor">
    <cofactor evidence="5">
        <name>Mg(2+)</name>
        <dbReference type="ChEBI" id="CHEBI:18420"/>
    </cofactor>
</comment>
<comment type="caution">
    <text evidence="6">The sequence shown here is derived from an EMBL/GenBank/DDBJ whole genome shotgun (WGS) entry which is preliminary data.</text>
</comment>
<comment type="catalytic activity">
    <reaction evidence="5">
        <text>(6S)-5-formyl-5,6,7,8-tetrahydrofolate + ATP = (6R)-5,10-methenyltetrahydrofolate + ADP + phosphate</text>
        <dbReference type="Rhea" id="RHEA:10488"/>
        <dbReference type="ChEBI" id="CHEBI:30616"/>
        <dbReference type="ChEBI" id="CHEBI:43474"/>
        <dbReference type="ChEBI" id="CHEBI:57455"/>
        <dbReference type="ChEBI" id="CHEBI:57457"/>
        <dbReference type="ChEBI" id="CHEBI:456216"/>
        <dbReference type="EC" id="6.3.3.2"/>
    </reaction>
</comment>
<keyword evidence="5" id="KW-0479">Metal-binding</keyword>
<dbReference type="InterPro" id="IPR024185">
    <property type="entry name" value="FTHF_cligase-like_sf"/>
</dbReference>
<evidence type="ECO:0000256" key="1">
    <source>
        <dbReference type="ARBA" id="ARBA00010638"/>
    </source>
</evidence>
<dbReference type="PIRSF" id="PIRSF006806">
    <property type="entry name" value="FTHF_cligase"/>
    <property type="match status" value="1"/>
</dbReference>
<keyword evidence="7" id="KW-1185">Reference proteome</keyword>
<evidence type="ECO:0000256" key="3">
    <source>
        <dbReference type="ARBA" id="ARBA00022840"/>
    </source>
</evidence>